<name>A0A3N1NWB2_9GAMM</name>
<sequence>MNLPPDTPEQSELIDGPDAFRQALLHCASETRRTFSLYSPDLAREVYDLPELAEALSEIARRHRQAQVQLLVRDTRALVEYGHGLVRLAQRLPSKVTLRRLTNDIETQAIAFALGDREHLVYQNDPDNYHGFYDWQAGARVKTLREIFDRAWETAEEDPRLRQLAL</sequence>
<gene>
    <name evidence="2" type="ORF">EDC38_1081</name>
</gene>
<feature type="domain" description="DUF7931" evidence="1">
    <location>
        <begin position="17"/>
        <end position="164"/>
    </location>
</feature>
<dbReference type="InterPro" id="IPR057691">
    <property type="entry name" value="DUF7931"/>
</dbReference>
<comment type="caution">
    <text evidence="2">The sequence shown here is derived from an EMBL/GenBank/DDBJ whole genome shotgun (WGS) entry which is preliminary data.</text>
</comment>
<dbReference type="AlphaFoldDB" id="A0A3N1NWB2"/>
<dbReference type="OrthoDB" id="6080223at2"/>
<dbReference type="Pfam" id="PF25559">
    <property type="entry name" value="DUF7931"/>
    <property type="match status" value="1"/>
</dbReference>
<organism evidence="2 3">
    <name type="scientific">Marinimicrobium koreense</name>
    <dbReference type="NCBI Taxonomy" id="306545"/>
    <lineage>
        <taxon>Bacteria</taxon>
        <taxon>Pseudomonadati</taxon>
        <taxon>Pseudomonadota</taxon>
        <taxon>Gammaproteobacteria</taxon>
        <taxon>Cellvibrionales</taxon>
        <taxon>Cellvibrionaceae</taxon>
        <taxon>Marinimicrobium</taxon>
    </lineage>
</organism>
<dbReference type="RefSeq" id="WP_123637619.1">
    <property type="nucleotide sequence ID" value="NZ_RJUK01000001.1"/>
</dbReference>
<dbReference type="Proteomes" id="UP000273643">
    <property type="component" value="Unassembled WGS sequence"/>
</dbReference>
<evidence type="ECO:0000313" key="2">
    <source>
        <dbReference type="EMBL" id="ROQ20475.1"/>
    </source>
</evidence>
<proteinExistence type="predicted"/>
<evidence type="ECO:0000313" key="3">
    <source>
        <dbReference type="Proteomes" id="UP000273643"/>
    </source>
</evidence>
<protein>
    <recommendedName>
        <fullName evidence="1">DUF7931 domain-containing protein</fullName>
    </recommendedName>
</protein>
<reference evidence="2 3" key="1">
    <citation type="submission" date="2018-11" db="EMBL/GenBank/DDBJ databases">
        <title>Genomic Encyclopedia of Type Strains, Phase IV (KMG-IV): sequencing the most valuable type-strain genomes for metagenomic binning, comparative biology and taxonomic classification.</title>
        <authorList>
            <person name="Goeker M."/>
        </authorList>
    </citation>
    <scope>NUCLEOTIDE SEQUENCE [LARGE SCALE GENOMIC DNA]</scope>
    <source>
        <strain evidence="2 3">DSM 16974</strain>
    </source>
</reference>
<accession>A0A3N1NWB2</accession>
<dbReference type="EMBL" id="RJUK01000001">
    <property type="protein sequence ID" value="ROQ20475.1"/>
    <property type="molecule type" value="Genomic_DNA"/>
</dbReference>
<evidence type="ECO:0000259" key="1">
    <source>
        <dbReference type="Pfam" id="PF25559"/>
    </source>
</evidence>
<keyword evidence="3" id="KW-1185">Reference proteome</keyword>